<dbReference type="Gene3D" id="3.40.50.1820">
    <property type="entry name" value="alpha/beta hydrolase"/>
    <property type="match status" value="1"/>
</dbReference>
<dbReference type="InterPro" id="IPR029058">
    <property type="entry name" value="AB_hydrolase_fold"/>
</dbReference>
<reference evidence="2 3" key="1">
    <citation type="submission" date="2020-02" db="EMBL/GenBank/DDBJ databases">
        <authorList>
            <person name="Kim M.K."/>
        </authorList>
    </citation>
    <scope>NUCLEOTIDE SEQUENCE [LARGE SCALE GENOMIC DNA]</scope>
    <source>
        <strain evidence="2 3">BT327</strain>
    </source>
</reference>
<organism evidence="2 3">
    <name type="scientific">Pontibacter burrus</name>
    <dbReference type="NCBI Taxonomy" id="2704466"/>
    <lineage>
        <taxon>Bacteria</taxon>
        <taxon>Pseudomonadati</taxon>
        <taxon>Bacteroidota</taxon>
        <taxon>Cytophagia</taxon>
        <taxon>Cytophagales</taxon>
        <taxon>Hymenobacteraceae</taxon>
        <taxon>Pontibacter</taxon>
    </lineage>
</organism>
<accession>A0A6B3LKG0</accession>
<keyword evidence="3" id="KW-1185">Reference proteome</keyword>
<evidence type="ECO:0000313" key="3">
    <source>
        <dbReference type="Proteomes" id="UP000474777"/>
    </source>
</evidence>
<protein>
    <recommendedName>
        <fullName evidence="4">DUF676 domain-containing protein</fullName>
    </recommendedName>
</protein>
<proteinExistence type="predicted"/>
<dbReference type="SUPFAM" id="SSF53474">
    <property type="entry name" value="alpha/beta-Hydrolases"/>
    <property type="match status" value="1"/>
</dbReference>
<sequence>MKNNLYALRRTMLLVCLTLLCLPTSIYAQQPDYYYPKYNLTSPMPAGTELDTTFHNRMRHIFGLLETNRVPKGILLDYAMEFTNMSNYNGNALTDTNFVDQAAYWDIYRTLYTARIHTSAATLDLNNLDSEWYNNRQPGRITLAGMYFQYARFRNDAVSANKLTISNEKLVDKYVSGAWQNPYQVESVFAMAPATKVYEGLTQQLLLPTALWESNEIGSVSSLEVDAGDGMGFRIMSAGQALSVVYPDTGRKELKYRLNLINGTSLISHSEIDIRSADDDLLTLLSGDNPCHLCQVTATEPYLGQYAQGYIRIKYANPDNKLRNPLIVVEGFDPYHILEPESKFGDDLMVNFEANLNNSVNLRSLVNSSYDVIYVDWKNGTDDIRRNAMLVKEIIRLVNSKKVALANGLKADNVIIGISMGGLAVRWALKDMEDKNEIHDTRLFVSFDTPHQGATVPIGYQHLARHVKGLYLRTGLTASTAEAIQFFRGGDESAQSPQPCRQTSS</sequence>
<evidence type="ECO:0008006" key="4">
    <source>
        <dbReference type="Google" id="ProtNLM"/>
    </source>
</evidence>
<dbReference type="RefSeq" id="WP_163913730.1">
    <property type="nucleotide sequence ID" value="NZ_JAAGWD010000002.1"/>
</dbReference>
<feature type="chain" id="PRO_5025328663" description="DUF676 domain-containing protein" evidence="1">
    <location>
        <begin position="29"/>
        <end position="505"/>
    </location>
</feature>
<dbReference type="Proteomes" id="UP000474777">
    <property type="component" value="Unassembled WGS sequence"/>
</dbReference>
<dbReference type="AlphaFoldDB" id="A0A6B3LKG0"/>
<feature type="signal peptide" evidence="1">
    <location>
        <begin position="1"/>
        <end position="28"/>
    </location>
</feature>
<dbReference type="EMBL" id="JAAGWD010000002">
    <property type="protein sequence ID" value="NEM97412.1"/>
    <property type="molecule type" value="Genomic_DNA"/>
</dbReference>
<comment type="caution">
    <text evidence="2">The sequence shown here is derived from an EMBL/GenBank/DDBJ whole genome shotgun (WGS) entry which is preliminary data.</text>
</comment>
<evidence type="ECO:0000256" key="1">
    <source>
        <dbReference type="SAM" id="SignalP"/>
    </source>
</evidence>
<name>A0A6B3LKG0_9BACT</name>
<evidence type="ECO:0000313" key="2">
    <source>
        <dbReference type="EMBL" id="NEM97412.1"/>
    </source>
</evidence>
<gene>
    <name evidence="2" type="ORF">GXP69_06875</name>
</gene>
<keyword evidence="1" id="KW-0732">Signal</keyword>